<dbReference type="SUPFAM" id="SSF56672">
    <property type="entry name" value="DNA/RNA polymerases"/>
    <property type="match status" value="1"/>
</dbReference>
<comment type="function">
    <text evidence="13">Deoxycytidyl transferase involved in DNA repair. Transfers a dCMP residue from dCTP to the 3'-end of a DNA primer in a template-dependent reaction. May assist in the first step in the bypass of abasic lesions by the insertion of a nucleotide opposite the lesion. Required for normal induction of mutations by physical and chemical agents. Involved in mitochondrial DNA mutagenesis.</text>
</comment>
<dbReference type="GO" id="GO:0042276">
    <property type="term" value="P:error-prone translesion synthesis"/>
    <property type="evidence" value="ECO:0007669"/>
    <property type="project" value="InterPro"/>
</dbReference>
<evidence type="ECO:0000256" key="2">
    <source>
        <dbReference type="ARBA" id="ARBA00010945"/>
    </source>
</evidence>
<keyword evidence="8 14" id="KW-0227">DNA damage</keyword>
<evidence type="ECO:0000256" key="7">
    <source>
        <dbReference type="ARBA" id="ARBA00022723"/>
    </source>
</evidence>
<dbReference type="Gene3D" id="3.40.1170.60">
    <property type="match status" value="1"/>
</dbReference>
<dbReference type="PROSITE" id="PS50173">
    <property type="entry name" value="UMUC"/>
    <property type="match status" value="1"/>
</dbReference>
<dbReference type="InterPro" id="IPR043502">
    <property type="entry name" value="DNA/RNA_pol_sf"/>
</dbReference>
<reference evidence="20" key="1">
    <citation type="journal article" date="2015" name="J. Biotechnol.">
        <title>The structure of the Cyberlindnera jadinii genome and its relation to Candida utilis analyzed by the occurrence of single nucleotide polymorphisms.</title>
        <authorList>
            <person name="Rupp O."/>
            <person name="Brinkrolf K."/>
            <person name="Buerth C."/>
            <person name="Kunigo M."/>
            <person name="Schneider J."/>
            <person name="Jaenicke S."/>
            <person name="Goesmann A."/>
            <person name="Puehler A."/>
            <person name="Jaeger K.-E."/>
            <person name="Ernst J.F."/>
        </authorList>
    </citation>
    <scope>NUCLEOTIDE SEQUENCE [LARGE SCALE GENOMIC DNA]</scope>
    <source>
        <strain evidence="20">ATCC 18201 / CBS 1600 / BCRC 20928 / JCM 3617 / NBRC 0987 / NRRL Y-1542</strain>
    </source>
</reference>
<evidence type="ECO:0000313" key="19">
    <source>
        <dbReference type="EMBL" id="CEP23484.1"/>
    </source>
</evidence>
<evidence type="ECO:0000256" key="14">
    <source>
        <dbReference type="PIRNR" id="PIRNR036573"/>
    </source>
</evidence>
<dbReference type="PANTHER" id="PTHR45990:SF1">
    <property type="entry name" value="DNA REPAIR PROTEIN REV1"/>
    <property type="match status" value="1"/>
</dbReference>
<feature type="compositionally biased region" description="Basic and acidic residues" evidence="16">
    <location>
        <begin position="222"/>
        <end position="233"/>
    </location>
</feature>
<dbReference type="FunFam" id="3.40.50.10190:FF:000011">
    <property type="entry name" value="DNA repair protein REV1"/>
    <property type="match status" value="1"/>
</dbReference>
<dbReference type="FunFam" id="3.30.1490.100:FF:000001">
    <property type="entry name" value="DNA repair protein REV1"/>
    <property type="match status" value="1"/>
</dbReference>
<keyword evidence="11 14" id="KW-0234">DNA repair</keyword>
<dbReference type="GO" id="GO:0003684">
    <property type="term" value="F:damaged DNA binding"/>
    <property type="evidence" value="ECO:0007669"/>
    <property type="project" value="UniProtKB-UniRule"/>
</dbReference>
<feature type="compositionally biased region" description="Polar residues" evidence="16">
    <location>
        <begin position="45"/>
        <end position="65"/>
    </location>
</feature>
<dbReference type="InterPro" id="IPR036775">
    <property type="entry name" value="DNA_pol_Y-fam_lit_finger_sf"/>
</dbReference>
<feature type="region of interest" description="Disordered" evidence="16">
    <location>
        <begin position="827"/>
        <end position="855"/>
    </location>
</feature>
<feature type="binding site" evidence="15">
    <location>
        <position position="319"/>
    </location>
    <ligand>
        <name>Mg(2+)</name>
        <dbReference type="ChEBI" id="CHEBI:18420"/>
        <label>1</label>
    </ligand>
</feature>
<evidence type="ECO:0000256" key="6">
    <source>
        <dbReference type="ARBA" id="ARBA00022695"/>
    </source>
</evidence>
<dbReference type="InterPro" id="IPR036420">
    <property type="entry name" value="BRCT_dom_sf"/>
</dbReference>
<dbReference type="SMART" id="SM00292">
    <property type="entry name" value="BRCT"/>
    <property type="match status" value="1"/>
</dbReference>
<evidence type="ECO:0000256" key="1">
    <source>
        <dbReference type="ARBA" id="ARBA00004123"/>
    </source>
</evidence>
<dbReference type="Gene3D" id="6.10.250.1490">
    <property type="match status" value="1"/>
</dbReference>
<dbReference type="Pfam" id="PF14377">
    <property type="entry name" value="UBM"/>
    <property type="match status" value="2"/>
</dbReference>
<evidence type="ECO:0000256" key="4">
    <source>
        <dbReference type="ARBA" id="ARBA00022634"/>
    </source>
</evidence>
<keyword evidence="6 14" id="KW-0548">Nucleotidyltransferase</keyword>
<feature type="region of interest" description="Disordered" evidence="16">
    <location>
        <begin position="33"/>
        <end position="78"/>
    </location>
</feature>
<dbReference type="EC" id="2.7.7.-" evidence="14"/>
<evidence type="ECO:0000256" key="12">
    <source>
        <dbReference type="ARBA" id="ARBA00023242"/>
    </source>
</evidence>
<dbReference type="Pfam" id="PF00817">
    <property type="entry name" value="IMS"/>
    <property type="match status" value="1"/>
</dbReference>
<dbReference type="SUPFAM" id="SSF52113">
    <property type="entry name" value="BRCT domain"/>
    <property type="match status" value="1"/>
</dbReference>
<dbReference type="InterPro" id="IPR012112">
    <property type="entry name" value="REV1"/>
</dbReference>
<dbReference type="CDD" id="cd17719">
    <property type="entry name" value="BRCT_Rev1"/>
    <property type="match status" value="1"/>
</dbReference>
<sequence>MSQDGGPSESSFRDYMSTLEDDELIELITSWSQKRKASSPKAADINTNDADQPSHSSSLSFQLAQEDNEESVDDLGGDDKGPIFGDYASYFATKAQNQQIEDEKFLEWNKKRQQVQGQDTKVSSIFTGCVVHVNGYTRPSIATIHKLIILNGGKFIHHLSSKGAATHIIAERLTPRKQAEFKNYKVVRPQWVLDSIERGSLQRWSDYSLIEVDYGQQRLQFRNEDQTNPHAKQDDEDESEIGPSTEPMSEIVDTTDGTTTIDSKHPDFLKQFFAKSRLHHLSTWKADLRLEFLNMVIEQSKSQGHMPTGASHRIIVHVDFDCFFATVSALKRPDIDFQNQPVCVSHGGTKPGSTADIASCNYVCRKYGVKNGMWVRQAKKLCPDLICLDYDFLGYETASKKLYEILLGLKPDCILPVSIDEALLEISSLIDDENTVEQVQGFCESLRREIYEQTRCTVSVGVSHNVLLAKLSLRKAKPNGYFYLHENFEEFLHNIPVSSLPGVGGAIVNKLISQVFPHSSSEITIGEIQGLERANLEKVFGVKTGTKLFEYAHGIDHTSIDINSNPEAFTRKSISIDINWGIRFDSIAQIDEFLFRVSEEICNKLQLMKMCTSQVTLKILKRSKGAPIEPPKFLGCGQCDSFSKSSRLGIPSDDYRTIGMEARILFRNIGCDPLELRGVSIQVTKLIEKGKEVQMRLPFARLDAPKTARLEGKEQHSDTPMEDKSMETTQLEIPSELDSSVLRELPSSIEKRIDAQRQRDKAPIVDLPRDIDAQVFEQLPPSIQEELRSELRRRNITIGERTPKRKRVYYQQVFTRTGASEVIRIISPRKSPSKSPLKKSPTKKSPVKDVKRRETKVAKVDEDVLNELPPSLRKEILEEWDEYERTNMTEFDRLRERGKLPETKFHNSANSIESLVMDDFECKINLIMFQKTSQPSKIIKLVDRWMKKTVEKGPHHRDLELFQTYLSKLNIIAIHCMP</sequence>
<evidence type="ECO:0000256" key="10">
    <source>
        <dbReference type="ARBA" id="ARBA00023125"/>
    </source>
</evidence>
<dbReference type="PROSITE" id="PS50172">
    <property type="entry name" value="BRCT"/>
    <property type="match status" value="1"/>
</dbReference>
<dbReference type="CDD" id="cd01701">
    <property type="entry name" value="PolY_Rev1"/>
    <property type="match status" value="1"/>
</dbReference>
<evidence type="ECO:0000256" key="3">
    <source>
        <dbReference type="ARBA" id="ARBA00020399"/>
    </source>
</evidence>
<comment type="subcellular location">
    <subcellularLocation>
        <location evidence="1 14">Nucleus</location>
    </subcellularLocation>
</comment>
<feature type="compositionally biased region" description="Acidic residues" evidence="16">
    <location>
        <begin position="66"/>
        <end position="76"/>
    </location>
</feature>
<dbReference type="InterPro" id="IPR043128">
    <property type="entry name" value="Rev_trsase/Diguanyl_cyclase"/>
</dbReference>
<dbReference type="Gene3D" id="1.10.150.20">
    <property type="entry name" value="5' to 3' exonuclease, C-terminal subdomain"/>
    <property type="match status" value="1"/>
</dbReference>
<dbReference type="Pfam" id="PF11799">
    <property type="entry name" value="IMS_C"/>
    <property type="match status" value="1"/>
</dbReference>
<evidence type="ECO:0000256" key="5">
    <source>
        <dbReference type="ARBA" id="ARBA00022679"/>
    </source>
</evidence>
<feature type="domain" description="BRCT" evidence="17">
    <location>
        <begin position="121"/>
        <end position="209"/>
    </location>
</feature>
<dbReference type="GO" id="GO:0005634">
    <property type="term" value="C:nucleus"/>
    <property type="evidence" value="ECO:0007669"/>
    <property type="project" value="UniProtKB-SubCell"/>
</dbReference>
<dbReference type="Gene3D" id="3.30.70.270">
    <property type="match status" value="1"/>
</dbReference>
<feature type="region of interest" description="Disordered" evidence="16">
    <location>
        <begin position="222"/>
        <end position="259"/>
    </location>
</feature>
<dbReference type="PIRSF" id="PIRSF036573">
    <property type="entry name" value="REV1"/>
    <property type="match status" value="1"/>
</dbReference>
<keyword evidence="7 15" id="KW-0479">Metal-binding</keyword>
<evidence type="ECO:0000259" key="17">
    <source>
        <dbReference type="PROSITE" id="PS50172"/>
    </source>
</evidence>
<protein>
    <recommendedName>
        <fullName evidence="3 14">DNA repair protein REV1</fullName>
        <ecNumber evidence="14">2.7.7.-</ecNumber>
    </recommendedName>
</protein>
<feature type="binding site" evidence="15">
    <location>
        <position position="420"/>
    </location>
    <ligand>
        <name>Mg(2+)</name>
        <dbReference type="ChEBI" id="CHEBI:18420"/>
        <label>1</label>
    </ligand>
</feature>
<dbReference type="PANTHER" id="PTHR45990">
    <property type="entry name" value="DNA REPAIR PROTEIN REV1"/>
    <property type="match status" value="1"/>
</dbReference>
<comment type="similarity">
    <text evidence="2 14">Belongs to the DNA polymerase type-Y family.</text>
</comment>
<evidence type="ECO:0000256" key="16">
    <source>
        <dbReference type="SAM" id="MobiDB-lite"/>
    </source>
</evidence>
<dbReference type="Gene3D" id="3.30.1490.100">
    <property type="entry name" value="DNA polymerase, Y-family, little finger domain"/>
    <property type="match status" value="1"/>
</dbReference>
<keyword evidence="9 15" id="KW-0460">Magnesium</keyword>
<evidence type="ECO:0000256" key="8">
    <source>
        <dbReference type="ARBA" id="ARBA00022763"/>
    </source>
</evidence>
<accession>A0A0H5CFV3</accession>
<dbReference type="SUPFAM" id="SSF100879">
    <property type="entry name" value="Lesion bypass DNA polymerase (Y-family), little finger domain"/>
    <property type="match status" value="1"/>
</dbReference>
<dbReference type="GO" id="GO:0046872">
    <property type="term" value="F:metal ion binding"/>
    <property type="evidence" value="ECO:0007669"/>
    <property type="project" value="UniProtKB-KW"/>
</dbReference>
<dbReference type="Gene3D" id="3.40.50.10190">
    <property type="entry name" value="BRCT domain"/>
    <property type="match status" value="1"/>
</dbReference>
<dbReference type="AlphaFoldDB" id="A0A0H5CFV3"/>
<dbReference type="GO" id="GO:0017125">
    <property type="term" value="F:deoxycytidyl transferase activity"/>
    <property type="evidence" value="ECO:0007669"/>
    <property type="project" value="TreeGrafter"/>
</dbReference>
<keyword evidence="5 14" id="KW-0808">Transferase</keyword>
<keyword evidence="10 14" id="KW-0238">DNA-binding</keyword>
<feature type="domain" description="UmuC" evidence="18">
    <location>
        <begin position="315"/>
        <end position="504"/>
    </location>
</feature>
<keyword evidence="4 14" id="KW-0237">DNA synthesis</keyword>
<evidence type="ECO:0000256" key="13">
    <source>
        <dbReference type="ARBA" id="ARBA00058985"/>
    </source>
</evidence>
<dbReference type="InterPro" id="IPR053848">
    <property type="entry name" value="IMS_HHH_1"/>
</dbReference>
<comment type="cofactor">
    <cofactor evidence="15">
        <name>Mg(2+)</name>
        <dbReference type="ChEBI" id="CHEBI:18420"/>
    </cofactor>
    <text evidence="15">Binds 2 magnesium ions.</text>
</comment>
<evidence type="ECO:0000256" key="9">
    <source>
        <dbReference type="ARBA" id="ARBA00022842"/>
    </source>
</evidence>
<dbReference type="InterPro" id="IPR017961">
    <property type="entry name" value="DNA_pol_Y-fam_little_finger"/>
</dbReference>
<dbReference type="GO" id="GO:0006281">
    <property type="term" value="P:DNA repair"/>
    <property type="evidence" value="ECO:0007669"/>
    <property type="project" value="UniProtKB-KW"/>
</dbReference>
<evidence type="ECO:0000256" key="15">
    <source>
        <dbReference type="PIRSR" id="PIRSR036573-2"/>
    </source>
</evidence>
<dbReference type="Pfam" id="PF21999">
    <property type="entry name" value="IMS_HHH_1"/>
    <property type="match status" value="1"/>
</dbReference>
<evidence type="ECO:0000256" key="11">
    <source>
        <dbReference type="ARBA" id="ARBA00023204"/>
    </source>
</evidence>
<dbReference type="Gene3D" id="6.10.250.1630">
    <property type="match status" value="2"/>
</dbReference>
<dbReference type="InterPro" id="IPR001126">
    <property type="entry name" value="UmuC"/>
</dbReference>
<proteinExistence type="inferred from homology"/>
<name>A0A0H5CFV3_CYBJN</name>
<feature type="region of interest" description="Disordered" evidence="16">
    <location>
        <begin position="707"/>
        <end position="729"/>
    </location>
</feature>
<dbReference type="InterPro" id="IPR001357">
    <property type="entry name" value="BRCT_dom"/>
</dbReference>
<keyword evidence="12 14" id="KW-0539">Nucleus</keyword>
<dbReference type="Proteomes" id="UP000038830">
    <property type="component" value="Unassembled WGS sequence"/>
</dbReference>
<evidence type="ECO:0000259" key="18">
    <source>
        <dbReference type="PROSITE" id="PS50173"/>
    </source>
</evidence>
<organism evidence="19 20">
    <name type="scientific">Cyberlindnera jadinii (strain ATCC 18201 / CBS 1600 / BCRC 20928 / JCM 3617 / NBRC 0987 / NRRL Y-1542)</name>
    <name type="common">Torula yeast</name>
    <name type="synonym">Candida utilis</name>
    <dbReference type="NCBI Taxonomy" id="983966"/>
    <lineage>
        <taxon>Eukaryota</taxon>
        <taxon>Fungi</taxon>
        <taxon>Dikarya</taxon>
        <taxon>Ascomycota</taxon>
        <taxon>Saccharomycotina</taxon>
        <taxon>Saccharomycetes</taxon>
        <taxon>Phaffomycetales</taxon>
        <taxon>Phaffomycetaceae</taxon>
        <taxon>Cyberlindnera</taxon>
    </lineage>
</organism>
<dbReference type="Pfam" id="PF16589">
    <property type="entry name" value="BRCT_2"/>
    <property type="match status" value="1"/>
</dbReference>
<gene>
    <name evidence="19" type="primary">REV1</name>
    <name evidence="19" type="ORF">BN1211_4076</name>
</gene>
<feature type="compositionally biased region" description="Basic and acidic residues" evidence="16">
    <location>
        <begin position="846"/>
        <end position="855"/>
    </location>
</feature>
<dbReference type="InterPro" id="IPR025527">
    <property type="entry name" value="HUWE1/Rev1_UBM"/>
</dbReference>
<dbReference type="GO" id="GO:0070987">
    <property type="term" value="P:error-free translesion synthesis"/>
    <property type="evidence" value="ECO:0007669"/>
    <property type="project" value="UniProtKB-ARBA"/>
</dbReference>
<evidence type="ECO:0000313" key="20">
    <source>
        <dbReference type="Proteomes" id="UP000038830"/>
    </source>
</evidence>
<dbReference type="GO" id="GO:0003887">
    <property type="term" value="F:DNA-directed DNA polymerase activity"/>
    <property type="evidence" value="ECO:0007669"/>
    <property type="project" value="InterPro"/>
</dbReference>
<dbReference type="EMBL" id="CDQK01000004">
    <property type="protein sequence ID" value="CEP23484.1"/>
    <property type="molecule type" value="Genomic_DNA"/>
</dbReference>
<feature type="compositionally biased region" description="Basic and acidic residues" evidence="16">
    <location>
        <begin position="707"/>
        <end position="726"/>
    </location>
</feature>
<feature type="binding site" evidence="15">
    <location>
        <position position="421"/>
    </location>
    <ligand>
        <name>Mg(2+)</name>
        <dbReference type="ChEBI" id="CHEBI:18420"/>
        <label>1</label>
    </ligand>
</feature>